<dbReference type="SUPFAM" id="SSF55031">
    <property type="entry name" value="Bacterial exopeptidase dimerisation domain"/>
    <property type="match status" value="1"/>
</dbReference>
<keyword evidence="5" id="KW-1185">Reference proteome</keyword>
<evidence type="ECO:0000256" key="2">
    <source>
        <dbReference type="ARBA" id="ARBA00022801"/>
    </source>
</evidence>
<gene>
    <name evidence="4" type="ORF">KTS37_14480</name>
</gene>
<dbReference type="InterPro" id="IPR036264">
    <property type="entry name" value="Bact_exopeptidase_dim_dom"/>
</dbReference>
<keyword evidence="1" id="KW-0479">Metal-binding</keyword>
<dbReference type="Gene3D" id="3.40.630.10">
    <property type="entry name" value="Zn peptidases"/>
    <property type="match status" value="1"/>
</dbReference>
<keyword evidence="2" id="KW-0378">Hydrolase</keyword>
<evidence type="ECO:0000259" key="3">
    <source>
        <dbReference type="Pfam" id="PF07687"/>
    </source>
</evidence>
<dbReference type="InterPro" id="IPR002933">
    <property type="entry name" value="Peptidase_M20"/>
</dbReference>
<comment type="caution">
    <text evidence="4">The sequence shown here is derived from an EMBL/GenBank/DDBJ whole genome shotgun (WGS) entry which is preliminary data.</text>
</comment>
<dbReference type="Proteomes" id="UP001166304">
    <property type="component" value="Unassembled WGS sequence"/>
</dbReference>
<dbReference type="InterPro" id="IPR050072">
    <property type="entry name" value="Peptidase_M20A"/>
</dbReference>
<evidence type="ECO:0000256" key="1">
    <source>
        <dbReference type="ARBA" id="ARBA00022723"/>
    </source>
</evidence>
<dbReference type="InterPro" id="IPR011650">
    <property type="entry name" value="Peptidase_M20_dimer"/>
</dbReference>
<dbReference type="Pfam" id="PF07687">
    <property type="entry name" value="M20_dimer"/>
    <property type="match status" value="1"/>
</dbReference>
<dbReference type="PANTHER" id="PTHR43808:SF32">
    <property type="entry name" value="ARGE_DAPE-RELATED DEACYLASE"/>
    <property type="match status" value="1"/>
</dbReference>
<accession>A0AA41G299</accession>
<protein>
    <submittedName>
        <fullName evidence="4">M20/M25/M40 family metallo-hydrolase</fullName>
    </submittedName>
</protein>
<organism evidence="4 5">
    <name type="scientific">Haloarcula salina</name>
    <dbReference type="NCBI Taxonomy" id="1429914"/>
    <lineage>
        <taxon>Archaea</taxon>
        <taxon>Methanobacteriati</taxon>
        <taxon>Methanobacteriota</taxon>
        <taxon>Stenosarchaea group</taxon>
        <taxon>Halobacteria</taxon>
        <taxon>Halobacteriales</taxon>
        <taxon>Haloarculaceae</taxon>
        <taxon>Haloarcula</taxon>
    </lineage>
</organism>
<evidence type="ECO:0000313" key="4">
    <source>
        <dbReference type="EMBL" id="MBV0902998.1"/>
    </source>
</evidence>
<sequence>MALPEPLQTELSGRADALVETLLDLLAVDTSNPPGETGALADAVEARFDRLGVETERVVADPAKPNLLATIPGDGPRTLLYNGHLDTVPYDERAWERDPLGERDGDRVYGRGATDMKGPLAAMLEAAAVYAETGTTPPVTLQFALVSDEEVAGDPGLPAVLDAGRLDADWCVIGETTCGGERRSVTVADKGSVWLTLEATGSGAHGSRPILGDNAIDRLYRAVETIRSRFGTEPFDLDPAVAAIVEESVSYYEPTMGETAARDLFTRPTISLGTLSGGESVNSVPVSARAELDVRLTAGVQTPDVLARLRDCVADCEGIEIADVSWSVGTYEPLDSPLVSSVTETVADATGDRVFRRSATGGGDAKKLRNAGVPTVEFALGTDTAHAADEYTTVDALRGNALIYAALPYRLAGDGDSPRQER</sequence>
<dbReference type="GO" id="GO:0046872">
    <property type="term" value="F:metal ion binding"/>
    <property type="evidence" value="ECO:0007669"/>
    <property type="project" value="UniProtKB-KW"/>
</dbReference>
<reference evidence="4" key="1">
    <citation type="submission" date="2021-06" db="EMBL/GenBank/DDBJ databases">
        <title>New haloarchaea isolates fom saline soil.</title>
        <authorList>
            <person name="Duran-Viseras A."/>
            <person name="Sanchez-Porro C.S."/>
            <person name="Ventosa A."/>
        </authorList>
    </citation>
    <scope>NUCLEOTIDE SEQUENCE</scope>
    <source>
        <strain evidence="4">JCM 18369</strain>
    </source>
</reference>
<dbReference type="GO" id="GO:0016787">
    <property type="term" value="F:hydrolase activity"/>
    <property type="evidence" value="ECO:0007669"/>
    <property type="project" value="UniProtKB-KW"/>
</dbReference>
<dbReference type="EMBL" id="JAHQXE010000004">
    <property type="protein sequence ID" value="MBV0902998.1"/>
    <property type="molecule type" value="Genomic_DNA"/>
</dbReference>
<name>A0AA41G299_9EURY</name>
<dbReference type="AlphaFoldDB" id="A0AA41G299"/>
<feature type="domain" description="Peptidase M20 dimerisation" evidence="3">
    <location>
        <begin position="188"/>
        <end position="314"/>
    </location>
</feature>
<dbReference type="Gene3D" id="3.30.70.360">
    <property type="match status" value="1"/>
</dbReference>
<evidence type="ECO:0000313" key="5">
    <source>
        <dbReference type="Proteomes" id="UP001166304"/>
    </source>
</evidence>
<proteinExistence type="predicted"/>
<dbReference type="PANTHER" id="PTHR43808">
    <property type="entry name" value="ACETYLORNITHINE DEACETYLASE"/>
    <property type="match status" value="1"/>
</dbReference>
<dbReference type="SUPFAM" id="SSF53187">
    <property type="entry name" value="Zn-dependent exopeptidases"/>
    <property type="match status" value="1"/>
</dbReference>
<dbReference type="Pfam" id="PF01546">
    <property type="entry name" value="Peptidase_M20"/>
    <property type="match status" value="1"/>
</dbReference>
<dbReference type="RefSeq" id="WP_162415181.1">
    <property type="nucleotide sequence ID" value="NZ_JAHQXE010000004.1"/>
</dbReference>